<dbReference type="Gene3D" id="1.10.1760.20">
    <property type="match status" value="1"/>
</dbReference>
<comment type="caution">
    <text evidence="4">The sequence shown here is derived from an EMBL/GenBank/DDBJ whole genome shotgun (WGS) entry which is preliminary data.</text>
</comment>
<organism evidence="4 5">
    <name type="scientific">Vagococcus acidifermentans</name>
    <dbReference type="NCBI Taxonomy" id="564710"/>
    <lineage>
        <taxon>Bacteria</taxon>
        <taxon>Bacillati</taxon>
        <taxon>Bacillota</taxon>
        <taxon>Bacilli</taxon>
        <taxon>Lactobacillales</taxon>
        <taxon>Enterococcaceae</taxon>
        <taxon>Vagococcus</taxon>
    </lineage>
</organism>
<sequence length="180" mass="18570">MTKKIIKQLAVAAQFAVLIAVSAQITYPLGAMPLTGQTLAVGFTATVAGGWLAATAVGIYLICGLVGLPVFANMGAGPFVLFGPYGGYLLAFLVTALFIGKSLEQTAFSLKWALVANLLGALLTLTIGTVWLAFSTGLAVSDAFTIGLLPFLIPDAVKAVGAAVLGINTRRLLIKSHFLS</sequence>
<evidence type="ECO:0000256" key="2">
    <source>
        <dbReference type="PIRNR" id="PIRNR016661"/>
    </source>
</evidence>
<feature type="transmembrane region" description="Helical" evidence="3">
    <location>
        <begin position="112"/>
        <end position="134"/>
    </location>
</feature>
<dbReference type="PANTHER" id="PTHR34295">
    <property type="entry name" value="BIOTIN TRANSPORTER BIOY"/>
    <property type="match status" value="1"/>
</dbReference>
<proteinExistence type="inferred from homology"/>
<evidence type="ECO:0000313" key="5">
    <source>
        <dbReference type="Proteomes" id="UP000286773"/>
    </source>
</evidence>
<keyword evidence="2" id="KW-0813">Transport</keyword>
<name>A0A430AXV5_9ENTE</name>
<dbReference type="EMBL" id="NGKC01000004">
    <property type="protein sequence ID" value="RSU12901.1"/>
    <property type="molecule type" value="Genomic_DNA"/>
</dbReference>
<feature type="transmembrane region" description="Helical" evidence="3">
    <location>
        <begin position="39"/>
        <end position="72"/>
    </location>
</feature>
<keyword evidence="5" id="KW-1185">Reference proteome</keyword>
<dbReference type="RefSeq" id="WP_126813023.1">
    <property type="nucleotide sequence ID" value="NZ_NGKC01000004.1"/>
</dbReference>
<dbReference type="PIRSF" id="PIRSF016661">
    <property type="entry name" value="BioY"/>
    <property type="match status" value="1"/>
</dbReference>
<dbReference type="Pfam" id="PF02632">
    <property type="entry name" value="BioY"/>
    <property type="match status" value="1"/>
</dbReference>
<dbReference type="GO" id="GO:0005886">
    <property type="term" value="C:plasma membrane"/>
    <property type="evidence" value="ECO:0007669"/>
    <property type="project" value="UniProtKB-SubCell"/>
</dbReference>
<accession>A0A430AXV5</accession>
<protein>
    <recommendedName>
        <fullName evidence="2">Biotin transporter</fullName>
    </recommendedName>
</protein>
<comment type="similarity">
    <text evidence="1 2">Belongs to the BioY family.</text>
</comment>
<dbReference type="InterPro" id="IPR003784">
    <property type="entry name" value="BioY"/>
</dbReference>
<dbReference type="AlphaFoldDB" id="A0A430AXV5"/>
<reference evidence="4 5" key="1">
    <citation type="submission" date="2017-05" db="EMBL/GenBank/DDBJ databases">
        <title>Vagococcus spp. assemblies.</title>
        <authorList>
            <person name="Gulvik C.A."/>
        </authorList>
    </citation>
    <scope>NUCLEOTIDE SEQUENCE [LARGE SCALE GENOMIC DNA]</scope>
    <source>
        <strain evidence="4 5">LMG 24798</strain>
    </source>
</reference>
<keyword evidence="2" id="KW-1003">Cell membrane</keyword>
<comment type="subcellular location">
    <subcellularLocation>
        <location evidence="2">Cell membrane</location>
        <topology evidence="2">Multi-pass membrane protein</topology>
    </subcellularLocation>
</comment>
<evidence type="ECO:0000256" key="3">
    <source>
        <dbReference type="SAM" id="Phobius"/>
    </source>
</evidence>
<keyword evidence="2 3" id="KW-0472">Membrane</keyword>
<feature type="transmembrane region" description="Helical" evidence="3">
    <location>
        <begin position="79"/>
        <end position="100"/>
    </location>
</feature>
<keyword evidence="3" id="KW-1133">Transmembrane helix</keyword>
<keyword evidence="3" id="KW-0812">Transmembrane</keyword>
<dbReference type="GO" id="GO:0015225">
    <property type="term" value="F:biotin transmembrane transporter activity"/>
    <property type="evidence" value="ECO:0007669"/>
    <property type="project" value="UniProtKB-UniRule"/>
</dbReference>
<gene>
    <name evidence="4" type="ORF">CBF27_05005</name>
</gene>
<dbReference type="Proteomes" id="UP000286773">
    <property type="component" value="Unassembled WGS sequence"/>
</dbReference>
<evidence type="ECO:0000313" key="4">
    <source>
        <dbReference type="EMBL" id="RSU12901.1"/>
    </source>
</evidence>
<dbReference type="OrthoDB" id="9803495at2"/>
<dbReference type="PANTHER" id="PTHR34295:SF1">
    <property type="entry name" value="BIOTIN TRANSPORTER BIOY"/>
    <property type="match status" value="1"/>
</dbReference>
<evidence type="ECO:0000256" key="1">
    <source>
        <dbReference type="ARBA" id="ARBA00010692"/>
    </source>
</evidence>